<feature type="transmembrane region" description="Helical" evidence="1">
    <location>
        <begin position="65"/>
        <end position="87"/>
    </location>
</feature>
<evidence type="ECO:0000313" key="3">
    <source>
        <dbReference type="Proteomes" id="UP000319671"/>
    </source>
</evidence>
<keyword evidence="1" id="KW-1133">Transmembrane helix</keyword>
<name>A0A561CN87_9BACI</name>
<organism evidence="2 3">
    <name type="scientific">Neobacillus bataviensis</name>
    <dbReference type="NCBI Taxonomy" id="220685"/>
    <lineage>
        <taxon>Bacteria</taxon>
        <taxon>Bacillati</taxon>
        <taxon>Bacillota</taxon>
        <taxon>Bacilli</taxon>
        <taxon>Bacillales</taxon>
        <taxon>Bacillaceae</taxon>
        <taxon>Neobacillus</taxon>
    </lineage>
</organism>
<reference evidence="2 3" key="1">
    <citation type="submission" date="2019-06" db="EMBL/GenBank/DDBJ databases">
        <title>Sorghum-associated microbial communities from plants grown in Nebraska, USA.</title>
        <authorList>
            <person name="Schachtman D."/>
        </authorList>
    </citation>
    <scope>NUCLEOTIDE SEQUENCE [LARGE SCALE GENOMIC DNA]</scope>
    <source>
        <strain evidence="2 3">2482</strain>
    </source>
</reference>
<feature type="transmembrane region" description="Helical" evidence="1">
    <location>
        <begin position="26"/>
        <end position="53"/>
    </location>
</feature>
<proteinExistence type="predicted"/>
<keyword evidence="1" id="KW-0472">Membrane</keyword>
<protein>
    <submittedName>
        <fullName evidence="2">Uncharacterized protein</fullName>
    </submittedName>
</protein>
<dbReference type="EMBL" id="VIVN01000018">
    <property type="protein sequence ID" value="TWD92427.1"/>
    <property type="molecule type" value="Genomic_DNA"/>
</dbReference>
<sequence>MRKINKLADLCWEGLTLRHVSNKEVVIPYLLFFILTFIFELFLSFLFIFSFFIFDRFGFKPNFQYYISGGILILMLIMTVPLIITIVKRSTRKVLLLPKKQ</sequence>
<gene>
    <name evidence="2" type="ORF">FB550_11858</name>
</gene>
<comment type="caution">
    <text evidence="2">The sequence shown here is derived from an EMBL/GenBank/DDBJ whole genome shotgun (WGS) entry which is preliminary data.</text>
</comment>
<accession>A0A561CN87</accession>
<keyword evidence="3" id="KW-1185">Reference proteome</keyword>
<dbReference type="AlphaFoldDB" id="A0A561CN87"/>
<evidence type="ECO:0000313" key="2">
    <source>
        <dbReference type="EMBL" id="TWD92427.1"/>
    </source>
</evidence>
<dbReference type="Proteomes" id="UP000319671">
    <property type="component" value="Unassembled WGS sequence"/>
</dbReference>
<keyword evidence="1" id="KW-0812">Transmembrane</keyword>
<evidence type="ECO:0000256" key="1">
    <source>
        <dbReference type="SAM" id="Phobius"/>
    </source>
</evidence>